<dbReference type="KEGG" id="ckr:CKR_2701"/>
<comment type="similarity">
    <text evidence="1">Belongs to the bacterial solute-binding protein SsuA/TauA family.</text>
</comment>
<dbReference type="PANTHER" id="PTHR30024">
    <property type="entry name" value="ALIPHATIC SULFONATES-BINDING PROTEIN-RELATED"/>
    <property type="match status" value="1"/>
</dbReference>
<evidence type="ECO:0000256" key="5">
    <source>
        <dbReference type="ARBA" id="ARBA00070228"/>
    </source>
</evidence>
<evidence type="ECO:0000256" key="4">
    <source>
        <dbReference type="ARBA" id="ARBA00055538"/>
    </source>
</evidence>
<evidence type="ECO:0000256" key="2">
    <source>
        <dbReference type="ARBA" id="ARBA00022448"/>
    </source>
</evidence>
<sequence length="384" mass="43282">MYNSTSDYCSYLFIKEVIKMSKSSRKIILSLLALTLVGTFFAGCSNNQQNGSTNSKKEVVKIAVGYQTVTSQTWGALIIKNKKLYEKYLEEKYPNKEFQIEWFNAQSGPPLTNNMVAGKLQFAFMGDMPILINGEKGQTSQNYKSVFLAFDGKGEKGKNQAILVPKDSNINSVKDLAGKNVSVPLGSSAHRMLLNELDKYGITDKVNILNQDVTVGMTNIEQNKIDAHASWEPFPSLIENKGIGKTLVDGSDTNVDYLDGIVADRTWVEKNKDYTIALLKSLIEAHKYIRENPEDAAKIFAEESKYPIDVTKKIVKNIRFDSVIYDKDKVTLEGSKDFLKKLDKIKDVDLNKFIDDEYIKQAYKESNLQYPSADLLKGNWQPLK</sequence>
<reference evidence="7" key="1">
    <citation type="submission" date="2005-09" db="EMBL/GenBank/DDBJ databases">
        <title>Complete genome sequence of Clostridium kluyveri and comparative genomics of Clostridia species.</title>
        <authorList>
            <person name="Inui M."/>
            <person name="Nonaka H."/>
            <person name="Shinoda Y."/>
            <person name="Ikenaga Y."/>
            <person name="Abe M."/>
            <person name="Naito K."/>
            <person name="Vertes A.A."/>
            <person name="Yukawa H."/>
        </authorList>
    </citation>
    <scope>NUCLEOTIDE SEQUENCE [LARGE SCALE GENOMIC DNA]</scope>
    <source>
        <strain evidence="7">NBRC 12016</strain>
    </source>
</reference>
<evidence type="ECO:0000313" key="7">
    <source>
        <dbReference type="Proteomes" id="UP000007969"/>
    </source>
</evidence>
<protein>
    <recommendedName>
        <fullName evidence="5">Putative aliphatic sulfonates-binding protein</fullName>
    </recommendedName>
</protein>
<evidence type="ECO:0000256" key="3">
    <source>
        <dbReference type="ARBA" id="ARBA00022729"/>
    </source>
</evidence>
<accession>B9E5H7</accession>
<dbReference type="PANTHER" id="PTHR30024:SF45">
    <property type="entry name" value="ABC TRANSPORTER SUBSTRATE-BINDING PROTEIN"/>
    <property type="match status" value="1"/>
</dbReference>
<dbReference type="FunFam" id="3.40.190.10:FF:000050">
    <property type="entry name" value="Sulfonate ABC transporter substrate-binding protein"/>
    <property type="match status" value="1"/>
</dbReference>
<dbReference type="SUPFAM" id="SSF53850">
    <property type="entry name" value="Periplasmic binding protein-like II"/>
    <property type="match status" value="1"/>
</dbReference>
<name>B9E5H7_CLOK1</name>
<keyword evidence="3" id="KW-0732">Signal</keyword>
<dbReference type="Gene3D" id="3.40.190.10">
    <property type="entry name" value="Periplasmic binding protein-like II"/>
    <property type="match status" value="2"/>
</dbReference>
<dbReference type="Proteomes" id="UP000007969">
    <property type="component" value="Chromosome"/>
</dbReference>
<evidence type="ECO:0000256" key="1">
    <source>
        <dbReference type="ARBA" id="ARBA00010742"/>
    </source>
</evidence>
<keyword evidence="2" id="KW-0813">Transport</keyword>
<dbReference type="AlphaFoldDB" id="B9E5H7"/>
<organism evidence="6 7">
    <name type="scientific">Clostridium kluyveri (strain NBRC 12016)</name>
    <dbReference type="NCBI Taxonomy" id="583346"/>
    <lineage>
        <taxon>Bacteria</taxon>
        <taxon>Bacillati</taxon>
        <taxon>Bacillota</taxon>
        <taxon>Clostridia</taxon>
        <taxon>Eubacteriales</taxon>
        <taxon>Clostridiaceae</taxon>
        <taxon>Clostridium</taxon>
    </lineage>
</organism>
<evidence type="ECO:0000313" key="6">
    <source>
        <dbReference type="EMBL" id="BAH07752.1"/>
    </source>
</evidence>
<dbReference type="CDD" id="cd13559">
    <property type="entry name" value="PBP2_SsuA_like_3"/>
    <property type="match status" value="1"/>
</dbReference>
<dbReference type="HOGENOM" id="CLU_028871_8_0_9"/>
<proteinExistence type="inferred from homology"/>
<comment type="function">
    <text evidence="4">Part of a binding-protein-dependent transport system for aliphatic sulfonates. Putative binding protein.</text>
</comment>
<dbReference type="EMBL" id="AP009049">
    <property type="protein sequence ID" value="BAH07752.1"/>
    <property type="molecule type" value="Genomic_DNA"/>
</dbReference>
<dbReference type="Pfam" id="PF13379">
    <property type="entry name" value="NMT1_2"/>
    <property type="match status" value="1"/>
</dbReference>
<gene>
    <name evidence="6" type="ordered locus">CKR_2701</name>
</gene>